<evidence type="ECO:0000259" key="4">
    <source>
        <dbReference type="Pfam" id="PF00171"/>
    </source>
</evidence>
<accession>A0A6F8T479</accession>
<dbReference type="PROSITE" id="PS00070">
    <property type="entry name" value="ALDEHYDE_DEHYDR_CYS"/>
    <property type="match status" value="1"/>
</dbReference>
<dbReference type="Proteomes" id="UP000502894">
    <property type="component" value="Chromosome"/>
</dbReference>
<dbReference type="Pfam" id="PF00171">
    <property type="entry name" value="Aldedh"/>
    <property type="match status" value="1"/>
</dbReference>
<dbReference type="SUPFAM" id="SSF53720">
    <property type="entry name" value="ALDH-like"/>
    <property type="match status" value="1"/>
</dbReference>
<dbReference type="InterPro" id="IPR016160">
    <property type="entry name" value="Ald_DH_CS_CYS"/>
</dbReference>
<dbReference type="Gene3D" id="3.40.309.10">
    <property type="entry name" value="Aldehyde Dehydrogenase, Chain A, domain 2"/>
    <property type="match status" value="1"/>
</dbReference>
<evidence type="ECO:0000313" key="5">
    <source>
        <dbReference type="EMBL" id="BCA95494.1"/>
    </source>
</evidence>
<dbReference type="InterPro" id="IPR016163">
    <property type="entry name" value="Ald_DH_C"/>
</dbReference>
<organism evidence="5 6">
    <name type="scientific">Legionella antarctica</name>
    <dbReference type="NCBI Taxonomy" id="2708020"/>
    <lineage>
        <taxon>Bacteria</taxon>
        <taxon>Pseudomonadati</taxon>
        <taxon>Pseudomonadota</taxon>
        <taxon>Gammaproteobacteria</taxon>
        <taxon>Legionellales</taxon>
        <taxon>Legionellaceae</taxon>
        <taxon>Legionella</taxon>
    </lineage>
</organism>
<keyword evidence="2" id="KW-0521">NADP</keyword>
<reference evidence="5" key="1">
    <citation type="journal article" date="2020" name="Microbiol. Resour. Announc.">
        <title>Complete Genome Sequence of Novel Psychrotolerant Legionella Strain TUM19329, Isolated from Antarctic Lake Sediment.</title>
        <authorList>
            <person name="Shimada S."/>
            <person name="Nakai R."/>
            <person name="Aoki K."/>
            <person name="Shimoeda N."/>
            <person name="Ohno G."/>
            <person name="Miyazaki Y."/>
            <person name="Kudoh S."/>
            <person name="Imura S."/>
            <person name="Watanabe K."/>
            <person name="Ishii Y."/>
            <person name="Tateda K."/>
        </authorList>
    </citation>
    <scope>NUCLEOTIDE SEQUENCE [LARGE SCALE GENOMIC DNA]</scope>
    <source>
        <strain evidence="5">TUM19329</strain>
    </source>
</reference>
<feature type="domain" description="Aldehyde dehydrogenase" evidence="4">
    <location>
        <begin position="3"/>
        <end position="453"/>
    </location>
</feature>
<dbReference type="EMBL" id="AP022839">
    <property type="protein sequence ID" value="BCA95494.1"/>
    <property type="molecule type" value="Genomic_DNA"/>
</dbReference>
<protein>
    <submittedName>
        <fullName evidence="5">Succinate-semialdehyde dehydrogenase</fullName>
    </submittedName>
</protein>
<proteinExistence type="inferred from homology"/>
<dbReference type="GO" id="GO:0004030">
    <property type="term" value="F:aldehyde dehydrogenase [NAD(P)+] activity"/>
    <property type="evidence" value="ECO:0007669"/>
    <property type="project" value="InterPro"/>
</dbReference>
<dbReference type="InterPro" id="IPR047110">
    <property type="entry name" value="GABD/Sad-like"/>
</dbReference>
<keyword evidence="3" id="KW-0560">Oxidoreductase</keyword>
<dbReference type="InterPro" id="IPR016162">
    <property type="entry name" value="Ald_DH_N"/>
</dbReference>
<dbReference type="InterPro" id="IPR016161">
    <property type="entry name" value="Ald_DH/histidinol_DH"/>
</dbReference>
<dbReference type="GO" id="GO:0004777">
    <property type="term" value="F:succinate-semialdehyde dehydrogenase (NAD+) activity"/>
    <property type="evidence" value="ECO:0007669"/>
    <property type="project" value="TreeGrafter"/>
</dbReference>
<dbReference type="Gene3D" id="3.40.605.10">
    <property type="entry name" value="Aldehyde Dehydrogenase, Chain A, domain 1"/>
    <property type="match status" value="1"/>
</dbReference>
<dbReference type="InterPro" id="IPR044148">
    <property type="entry name" value="ALDH_GabD1-like"/>
</dbReference>
<dbReference type="FunFam" id="3.40.309.10:FF:000009">
    <property type="entry name" value="Aldehyde dehydrogenase A"/>
    <property type="match status" value="1"/>
</dbReference>
<evidence type="ECO:0000313" key="6">
    <source>
        <dbReference type="Proteomes" id="UP000502894"/>
    </source>
</evidence>
<dbReference type="InterPro" id="IPR015590">
    <property type="entry name" value="Aldehyde_DH_dom"/>
</dbReference>
<comment type="similarity">
    <text evidence="1">Belongs to the aldehyde dehydrogenase family.</text>
</comment>
<evidence type="ECO:0000256" key="3">
    <source>
        <dbReference type="ARBA" id="ARBA00023002"/>
    </source>
</evidence>
<dbReference type="AlphaFoldDB" id="A0A6F8T479"/>
<dbReference type="CDD" id="cd07100">
    <property type="entry name" value="ALDH_SSADH1_GabD1"/>
    <property type="match status" value="1"/>
</dbReference>
<dbReference type="FunFam" id="3.40.605.10:FF:000012">
    <property type="entry name" value="NAD-dependent succinate-semialdehyde dehydrogenase"/>
    <property type="match status" value="1"/>
</dbReference>
<keyword evidence="6" id="KW-1185">Reference proteome</keyword>
<dbReference type="PANTHER" id="PTHR43217:SF1">
    <property type="entry name" value="SUCCINATE SEMIALDEHYDE DEHYDROGENASE [NAD(P)+] SAD"/>
    <property type="match status" value="1"/>
</dbReference>
<dbReference type="KEGG" id="lant:TUM19329_18550"/>
<evidence type="ECO:0000256" key="2">
    <source>
        <dbReference type="ARBA" id="ARBA00022857"/>
    </source>
</evidence>
<evidence type="ECO:0000256" key="1">
    <source>
        <dbReference type="ARBA" id="ARBA00009986"/>
    </source>
</evidence>
<dbReference type="PANTHER" id="PTHR43217">
    <property type="entry name" value="SUCCINATE SEMIALDEHYDE DEHYDROGENASE [NAD(P)+] SAD"/>
    <property type="match status" value="1"/>
</dbReference>
<name>A0A6F8T479_9GAMM</name>
<sequence length="458" mass="50466">MMKIETVNPATEETLHYYECLSEPLINKKIDAGYEAYLSWKETSFATRQGLMLKMAHLLAERRDELALLMSQEMGKPITAGKAEIDKCSWVCEHYAKHAESYLKSRFIQTEMKVAKVCYNPLGIIFAIMPWNFPFWQVFRFAAPTIMAGNAAVLKHAPITSGTGNKIEQLFKEAKFPPYLFQHLIVDNECAAKIIEHHHISAVTLTGSERAGSLVAAHAGKFLKKSVLELGGSDPYLVLEDADLELAAHCIVTSRLNNSGQVCIAAKRVIAVQSIGQELIDKIIHCMSVFKMGDPLDPKTNLGPLARKDLRDTLHKQVEKSIKQGAKLLCGGIIPDGKGFYYSPTLLTDVKPGMTAFDEELFGPVIAVSFVDDEKEAIAYANKSQYGLGAAVFTRDLKKGESIATNEIEAGVCFVNSFVASDPRLPFGGIKHSGYGRELSQEGILEFVNKKTIAISDS</sequence>
<gene>
    <name evidence="5" type="ORF">TUM19329_18550</name>
</gene>